<dbReference type="EMBL" id="QGGV01000003">
    <property type="protein sequence ID" value="PWK56781.1"/>
    <property type="molecule type" value="Genomic_DNA"/>
</dbReference>
<name>A0A316G761_9RHOB</name>
<evidence type="ECO:0000313" key="2">
    <source>
        <dbReference type="EMBL" id="PWK56781.1"/>
    </source>
</evidence>
<dbReference type="RefSeq" id="WP_109758561.1">
    <property type="nucleotide sequence ID" value="NZ_CP034588.1"/>
</dbReference>
<proteinExistence type="predicted"/>
<evidence type="ECO:0000313" key="3">
    <source>
        <dbReference type="Proteomes" id="UP000245390"/>
    </source>
</evidence>
<comment type="caution">
    <text evidence="2">The sequence shown here is derived from an EMBL/GenBank/DDBJ whole genome shotgun (WGS) entry which is preliminary data.</text>
</comment>
<feature type="signal peptide" evidence="1">
    <location>
        <begin position="1"/>
        <end position="20"/>
    </location>
</feature>
<dbReference type="KEGG" id="salo:EF888_08325"/>
<keyword evidence="1" id="KW-0732">Signal</keyword>
<organism evidence="2 3">
    <name type="scientific">Silicimonas algicola</name>
    <dbReference type="NCBI Taxonomy" id="1826607"/>
    <lineage>
        <taxon>Bacteria</taxon>
        <taxon>Pseudomonadati</taxon>
        <taxon>Pseudomonadota</taxon>
        <taxon>Alphaproteobacteria</taxon>
        <taxon>Rhodobacterales</taxon>
        <taxon>Paracoccaceae</taxon>
    </lineage>
</organism>
<reference evidence="2 3" key="1">
    <citation type="submission" date="2018-05" db="EMBL/GenBank/DDBJ databases">
        <title>Genomic Encyclopedia of Type Strains, Phase IV (KMG-IV): sequencing the most valuable type-strain genomes for metagenomic binning, comparative biology and taxonomic classification.</title>
        <authorList>
            <person name="Goeker M."/>
        </authorList>
    </citation>
    <scope>NUCLEOTIDE SEQUENCE [LARGE SCALE GENOMIC DNA]</scope>
    <source>
        <strain evidence="2 3">DSM 103371</strain>
    </source>
</reference>
<sequence>MNMSMCCRVLAPLVVGMAFAASEPAAAFPSSVGRDACNQAETLKTSYLRCEALAQDGALSGSGIAECSEIYETLKRRVFDGSYSALRAWYEATEELPSHPPRGLRC</sequence>
<gene>
    <name evidence="2" type="ORF">C8D95_10311</name>
</gene>
<dbReference type="Proteomes" id="UP000245390">
    <property type="component" value="Unassembled WGS sequence"/>
</dbReference>
<dbReference type="OrthoDB" id="8482240at2"/>
<keyword evidence="3" id="KW-1185">Reference proteome</keyword>
<protein>
    <submittedName>
        <fullName evidence="2">Uncharacterized protein</fullName>
    </submittedName>
</protein>
<evidence type="ECO:0000256" key="1">
    <source>
        <dbReference type="SAM" id="SignalP"/>
    </source>
</evidence>
<accession>A0A316G761</accession>
<feature type="chain" id="PRO_5016315572" evidence="1">
    <location>
        <begin position="21"/>
        <end position="106"/>
    </location>
</feature>
<dbReference type="AlphaFoldDB" id="A0A316G761"/>